<dbReference type="SUPFAM" id="SSF101898">
    <property type="entry name" value="NHL repeat"/>
    <property type="match status" value="1"/>
</dbReference>
<dbReference type="NCBIfam" id="TIGR02608">
    <property type="entry name" value="delta_60_rpt"/>
    <property type="match status" value="13"/>
</dbReference>
<evidence type="ECO:0000313" key="3">
    <source>
        <dbReference type="Proteomes" id="UP000271624"/>
    </source>
</evidence>
<organism evidence="2 3">
    <name type="scientific">Dulcicalothrix desertica PCC 7102</name>
    <dbReference type="NCBI Taxonomy" id="232991"/>
    <lineage>
        <taxon>Bacteria</taxon>
        <taxon>Bacillati</taxon>
        <taxon>Cyanobacteriota</taxon>
        <taxon>Cyanophyceae</taxon>
        <taxon>Nostocales</taxon>
        <taxon>Calotrichaceae</taxon>
        <taxon>Dulcicalothrix</taxon>
    </lineage>
</organism>
<dbReference type="InterPro" id="IPR025592">
    <property type="entry name" value="DUF4347"/>
</dbReference>
<dbReference type="OrthoDB" id="472975at2"/>
<dbReference type="Pfam" id="PF14252">
    <property type="entry name" value="DUF4347"/>
    <property type="match status" value="1"/>
</dbReference>
<dbReference type="Gene3D" id="2.60.40.3440">
    <property type="match status" value="1"/>
</dbReference>
<proteinExistence type="predicted"/>
<reference evidence="2" key="1">
    <citation type="submission" date="2018-12" db="EMBL/GenBank/DDBJ databases">
        <authorList>
            <person name="Will S."/>
            <person name="Neumann-Schaal M."/>
            <person name="Henke P."/>
        </authorList>
    </citation>
    <scope>NUCLEOTIDE SEQUENCE</scope>
    <source>
        <strain evidence="2">PCC 7102</strain>
    </source>
</reference>
<dbReference type="GO" id="GO:0005509">
    <property type="term" value="F:calcium ion binding"/>
    <property type="evidence" value="ECO:0007669"/>
    <property type="project" value="InterPro"/>
</dbReference>
<dbReference type="InterPro" id="IPR018511">
    <property type="entry name" value="Hemolysin-typ_Ca-bd_CS"/>
</dbReference>
<dbReference type="InterPro" id="IPR002126">
    <property type="entry name" value="Cadherin-like_dom"/>
</dbReference>
<feature type="domain" description="Cadherin" evidence="1">
    <location>
        <begin position="1454"/>
        <end position="1565"/>
    </location>
</feature>
<dbReference type="InterPro" id="IPR001343">
    <property type="entry name" value="Hemolysn_Ca-bd"/>
</dbReference>
<reference evidence="2" key="2">
    <citation type="journal article" date="2019" name="Genome Biol. Evol.">
        <title>Day and night: Metabolic profiles and evolutionary relationships of six axenic non-marine cyanobacteria.</title>
        <authorList>
            <person name="Will S.E."/>
            <person name="Henke P."/>
            <person name="Boedeker C."/>
            <person name="Huang S."/>
            <person name="Brinkmann H."/>
            <person name="Rohde M."/>
            <person name="Jarek M."/>
            <person name="Friedl T."/>
            <person name="Seufert S."/>
            <person name="Schumacher M."/>
            <person name="Overmann J."/>
            <person name="Neumann-Schaal M."/>
            <person name="Petersen J."/>
        </authorList>
    </citation>
    <scope>NUCLEOTIDE SEQUENCE [LARGE SCALE GENOMIC DNA]</scope>
    <source>
        <strain evidence="2">PCC 7102</strain>
    </source>
</reference>
<dbReference type="SUPFAM" id="SSF63829">
    <property type="entry name" value="Calcium-dependent phosphotriesterase"/>
    <property type="match status" value="1"/>
</dbReference>
<dbReference type="CDD" id="cd11304">
    <property type="entry name" value="Cadherin_repeat"/>
    <property type="match status" value="2"/>
</dbReference>
<feature type="domain" description="Cadherin" evidence="1">
    <location>
        <begin position="505"/>
        <end position="596"/>
    </location>
</feature>
<dbReference type="InterPro" id="IPR011049">
    <property type="entry name" value="Serralysin-like_metalloprot_C"/>
</dbReference>
<sequence length="3167" mass="330162">MKPVLNNHFYALNNCEEAVLHSKTNFIKLNKAKRIVFIDNNISDKQSLIAGVKPDIEVVILDSTLNGVEQITESLQATRYNSVHIVSHGLPGCLYLGKSPMSLSTLDIYANQLQQWFEKQELNELLLYGCNVAAGDAGEEFIAKLHHLTGASVGASANRTGSKSLGADWNLEITVGEITPVLAFKPEVLESYRFAFPYANDDFANRIILSGVSGSSTGNNLGATAETGEPTQSGTNNSIWWSWTAPSSGIVSFNTNTSKFDTYLYVYTGSSVSSLTLLKSDDDNGDGNASLVSFEAIAGTTYHIAVDGYNSATGDVTLNYAFSPNLTPGSNTAPTLTDTNVTLNTINEDASFPSGAVGTLISSLVSLGSNVNDPDNEAVTGVAITAANASNGTWYYSINNGANWNILGTVSNSSARLLAADANTRIYFRPNSNFNGTISNAITFRAWDQRFGANGDSIDTSSNGSFTAFSSATDTASITVNAVNDAPVITPNQTLDLSNRTLSNGTVVGTIIATDADAGSTLSNWVIVGGNTDRDGDGRQAFSINNTTGQIIINDSDELNPQTTPSINLQVNVSDGTATSIAEVVTIKLVPNPPGSLDSSFGTGGRVTAGFGSGTAYATAIQADGKIVVVGEAYNGSSDFAIARYNPNGTLDTNFGNGGKVTTDLAGRTDRGYSVAIQSDGKIVVAGITYNASNTTDIAVMRYNPNGTLDTNFGNGGRVVTDFDGKSDWIRSIAIQSDGKIVVGGSITVSTSPLNSDFVLVRYNPNGTLDSNFGSGGRVVTSNSNGQDSISSITIQQDGRIVAAGNVINSSGGFDFILARYNSNGSLDTSFGSSGKVTTDFSGKDDFGDSVSIQSDGKIVVAGSTGQIGVSGDFALARYNSNGSLDTNFGNSGRVVTGIGNGNDAGQSLAILANGKIVVSGFSESPSGTTYNNRDFAVAVYNPDGTVDSSFGSGGKVITPVGNSSSQNTSVAVQSDGKIVVAGSSNGDFTVIRYEAPIGSTSNTGNTGNTAPSLIDTVVTLNPVNRDAALPSGTVGTLVSSFIGIGRNVTDSNTGAVTGIAITSADSTNGTWYYSTNNGTNWNTLGTVSSTNARLLGADSNTRVYFRPNAGYTGSIGNGITFRAWDQTSGVAGGIADTSVNGGSTAFSTATDTAAITVNNPTPINDNFANQITLVGTSGSVTGTNIGATAEIGEATQSGTNNSVWWNWTAPTSGTVTFDTVGSNFDTYLSVYTGTSVNSLTLVSFNDDSGGVSTSRVSFSATAGTVYRIAVDGYSSSTGNISLNYSLSDSTTTTGNIAPTLTDTVVTLNPLNEDAGAPSGAVGTLVSSIVDLGRNVTDSRSGAVTGIAITSISTSNGTWWYSTNNGANWLQIGTLSNSNARLLAADTFTRVYFQANANYNGSISNAITFRAWNQTSGVNGSVADTTLNGGSTAFSSLADTASINVSAVNDAPVISRTYPLGIPTNATNGKIIGSLTATDIDSSNPVFSNWTIASGNIDLDGDGNMAFSINPNTGQIAINDVDDLNPRVNPTVNLQVNVSDGIVTSANENVVIKLALKSGDLDPNFGISGIVTTPYTAYPSSVAIQSDGKIVVAGGYTSFDVARYNVDGTLDTSFGNSGRVNTDIGLGSETGYSVTLQLDEKIIIGGRVWNSAQPNYPDFALARYNVDGSLDNNFGNGGKVITNFGEDFGYNVLVQSDGKIILAGFIGNGNPDYVLVRYNADGSLDTTFGNSGKVNGTNGYVAALQSDGKILVGGSVQIPNVAEFDLALARYNSDGSLDTSFGNGGRSIVSIGVGEEINSIAIQADGKIVVAGHVWKYVGSTSSNQDDLALARFNTDGSLDTSFGYGGKVITPLSTTNDDRANGLTIQPNGKIVVSGYFESGSNRERTAVLVAYNLDGTLDGSFGTAGQAITPILGVYNASRVVTTQEDGNIVLVGEARTLPSFTVARYIGTSNDISPIPTNTAPTLTDTAVTLSTVNDNAGTPSGAVGTLVSSIVSLSRNVTDPNSGGLTGLAITNANTTNGTWWYSTNNGTIWNALGQVSSTNALLLAADTFTRVYFQPNGIFSGNINNAITFRAWDQMGGTNGGTADTTINGGATAFSSATDTAAILVRNTGPTYHLLANGDFIQDWSNSSLITTDDNWDNVPSIRGFRGDNLVNGVGINPQTVLANGSTTPIDVIANQANPATNTNSGIAEFSGTIALRGSSTATAPHLVVYLDATGRQNLRLNFILKDIDTSTRDAIQPIAVQYRIGNTGDFINLPAAFVPDASNNALTDASFDAREVRLSVLLPTEINNQSQVQLRFITTDASGEDEWIGVDDIRVLSTPISANQSPVATNDVYLVAENSSFVTSAGITRLILDSDRGNYIGQSDYYSYTLANGNFNVSRAYPTSSTADNAVRVSFTPHTIPWNYATRWDMSFAAPLNAPLTAGTTYTSATRFPFQTSNAPGLDVSGDGRGYNNLNGEFTINQIIYGVGSEIISLDASFQEYGDGDPINESLKGRIQYRATSGNNLPGVLTNDTDGEKTILRATLVSGPQNGNLAFNPDGSFTYTPNAGFKGIDTFTYKSNDGITDSNAATVTLKVGVSDAPIISSVPSFAASYTENTSAIPVLESYISINDSDSPNFDTGRLTVTIKNGVSPDDRLTIRNEGNGIAQINLDGNIIRYGSIQVGTFSGTGTQGLVVNLNANATRFAVEAILRNITFSNVSDNPSTTPRTIEFVLTDGDGGASSAVTRTINVIATNDLPTSSNKTVSFNEDILYTFGANDFQFTDIDNTDTLQQVRITQLPTLGQLFLDINNDNQAVGEAITQNQIISVADLGKLKFKPIENGNGANHSNFQFRVGDGKGFSNLAYTMTLDVAAINDAPTFLIGGNQIVNPGAGIQNINNWASNFNPGAANESGQSIQSYIVEVINNSNIFKVAPTITQTGTLIYTPVDTIATSTTAQIRVSVQDNGGTANGGVDTSIPQIFTITVSGATTNMVNGGAVADAIVGTDKSDRIAGLAGNDIIYGGLGNDRIFGDAGNDTLYGDLLVLPAYGASFSMNDNIGGGSGDDLIYGNWGNDKLYGDDGNDRIWGGDGDDEIWGGLGNDILNGGTGKDTFALVRNQGVDIIEDFKVGEDVLGCAGGLRFTSLSFIQLQGDTLIRDRVNNQDVAVLKGFTGSLNSNNFRTL</sequence>
<dbReference type="PROSITE" id="PS00330">
    <property type="entry name" value="HEMOLYSIN_CALCIUM"/>
    <property type="match status" value="3"/>
</dbReference>
<dbReference type="SUPFAM" id="SSF51120">
    <property type="entry name" value="beta-Roll"/>
    <property type="match status" value="2"/>
</dbReference>
<dbReference type="Gene3D" id="2.60.40.60">
    <property type="entry name" value="Cadherins"/>
    <property type="match status" value="2"/>
</dbReference>
<dbReference type="InterPro" id="IPR013431">
    <property type="entry name" value="Delta_60_rpt"/>
</dbReference>
<keyword evidence="3" id="KW-1185">Reference proteome</keyword>
<dbReference type="Proteomes" id="UP000271624">
    <property type="component" value="Unassembled WGS sequence"/>
</dbReference>
<evidence type="ECO:0000259" key="1">
    <source>
        <dbReference type="PROSITE" id="PS50268"/>
    </source>
</evidence>
<dbReference type="Pfam" id="PF17164">
    <property type="entry name" value="DUF5122"/>
    <property type="match status" value="13"/>
</dbReference>
<dbReference type="Pfam" id="PF17963">
    <property type="entry name" value="Big_9"/>
    <property type="match status" value="1"/>
</dbReference>
<dbReference type="Gene3D" id="2.80.10.50">
    <property type="match status" value="5"/>
</dbReference>
<dbReference type="Pfam" id="PF00353">
    <property type="entry name" value="HemolysinCabind"/>
    <property type="match status" value="2"/>
</dbReference>
<dbReference type="PRINTS" id="PR00313">
    <property type="entry name" value="CABNDNGRPT"/>
</dbReference>
<comment type="caution">
    <text evidence="2">The sequence shown here is derived from an EMBL/GenBank/DDBJ whole genome shotgun (WGS) entry which is preliminary data.</text>
</comment>
<accession>A0A3S1B6S5</accession>
<dbReference type="SUPFAM" id="SSF49313">
    <property type="entry name" value="Cadherin-like"/>
    <property type="match status" value="2"/>
</dbReference>
<gene>
    <name evidence="2" type="ORF">DSM106972_032360</name>
</gene>
<dbReference type="RefSeq" id="WP_127081719.1">
    <property type="nucleotide sequence ID" value="NZ_RSCL01000007.1"/>
</dbReference>
<evidence type="ECO:0000313" key="2">
    <source>
        <dbReference type="EMBL" id="RUT06030.1"/>
    </source>
</evidence>
<dbReference type="PROSITE" id="PS50268">
    <property type="entry name" value="CADHERIN_2"/>
    <property type="match status" value="2"/>
</dbReference>
<dbReference type="EMBL" id="RSCL01000007">
    <property type="protein sequence ID" value="RUT06030.1"/>
    <property type="molecule type" value="Genomic_DNA"/>
</dbReference>
<name>A0A3S1B6S5_9CYAN</name>
<protein>
    <recommendedName>
        <fullName evidence="1">Cadherin domain-containing protein</fullName>
    </recommendedName>
</protein>
<dbReference type="InterPro" id="IPR015919">
    <property type="entry name" value="Cadherin-like_sf"/>
</dbReference>
<dbReference type="GO" id="GO:0016020">
    <property type="term" value="C:membrane"/>
    <property type="evidence" value="ECO:0007669"/>
    <property type="project" value="InterPro"/>
</dbReference>
<dbReference type="GO" id="GO:0007156">
    <property type="term" value="P:homophilic cell adhesion via plasma membrane adhesion molecules"/>
    <property type="evidence" value="ECO:0007669"/>
    <property type="project" value="InterPro"/>
</dbReference>